<dbReference type="AlphaFoldDB" id="A0A1I4N0X5"/>
<gene>
    <name evidence="1" type="ORF">SAMN04488125_1508</name>
</gene>
<proteinExistence type="predicted"/>
<reference evidence="2" key="1">
    <citation type="submission" date="2016-10" db="EMBL/GenBank/DDBJ databases">
        <authorList>
            <person name="Varghese N."/>
            <person name="Submissions S."/>
        </authorList>
    </citation>
    <scope>NUCLEOTIDE SEQUENCE [LARGE SCALE GENOMIC DNA]</scope>
    <source>
        <strain evidence="2">CGMCC 1.6474</strain>
    </source>
</reference>
<accession>A0A1I4N0X5</accession>
<protein>
    <submittedName>
        <fullName evidence="1">Uncharacterized protein</fullName>
    </submittedName>
</protein>
<dbReference type="EMBL" id="FOSV01000050">
    <property type="protein sequence ID" value="SFM08870.1"/>
    <property type="molecule type" value="Genomic_DNA"/>
</dbReference>
<sequence length="244" mass="26657">MNFDRTQRLSQDGDWRIRANPLAWGNPNAEVVVLGFSKGPTQAGKLATTPHDQIAYKGGRLSAGKILAHVGLIEGGDDRHLRTSVDRLIADPAGRFHFGSLIRCTVERWDGEEWKGTGGAMLDGFVATQFGREVASNCASRFLAELPAATRLVVMFGMGTKGNYIRQARTLIQQARPGRWRTVNEVAYADDTVTFVHVEHFASQGSLIPDWLGENGNRREHLGIRAREAVNAALAPRPISATAA</sequence>
<dbReference type="STRING" id="414703.SAMN04488125_1508"/>
<dbReference type="Proteomes" id="UP000198804">
    <property type="component" value="Unassembled WGS sequence"/>
</dbReference>
<organism evidence="1 2">
    <name type="scientific">Methylorubrum salsuginis</name>
    <dbReference type="NCBI Taxonomy" id="414703"/>
    <lineage>
        <taxon>Bacteria</taxon>
        <taxon>Pseudomonadati</taxon>
        <taxon>Pseudomonadota</taxon>
        <taxon>Alphaproteobacteria</taxon>
        <taxon>Hyphomicrobiales</taxon>
        <taxon>Methylobacteriaceae</taxon>
        <taxon>Methylorubrum</taxon>
    </lineage>
</organism>
<evidence type="ECO:0000313" key="2">
    <source>
        <dbReference type="Proteomes" id="UP000198804"/>
    </source>
</evidence>
<name>A0A1I4N0X5_9HYPH</name>
<dbReference type="RefSeq" id="WP_091952124.1">
    <property type="nucleotide sequence ID" value="NZ_FOSV01000050.1"/>
</dbReference>
<keyword evidence="2" id="KW-1185">Reference proteome</keyword>
<evidence type="ECO:0000313" key="1">
    <source>
        <dbReference type="EMBL" id="SFM08870.1"/>
    </source>
</evidence>
<dbReference type="OrthoDB" id="7830572at2"/>